<dbReference type="SMART" id="SM00933">
    <property type="entry name" value="NurA"/>
    <property type="match status" value="1"/>
</dbReference>
<comment type="caution">
    <text evidence="3">The sequence shown here is derived from an EMBL/GenBank/DDBJ whole genome shotgun (WGS) entry which is preliminary data.</text>
</comment>
<feature type="domain" description="NurA" evidence="1">
    <location>
        <begin position="69"/>
        <end position="369"/>
    </location>
</feature>
<evidence type="ECO:0000313" key="3">
    <source>
        <dbReference type="EMBL" id="HGT98789.1"/>
    </source>
</evidence>
<dbReference type="AlphaFoldDB" id="A0A7J3MZA2"/>
<dbReference type="InterPro" id="IPR018977">
    <property type="entry name" value="NurA_domain"/>
</dbReference>
<sequence length="409" mass="46562">MYPKDYPITSDDIESGEENLELLTVITSIVKRAGEDIVKRYVEPLIVFRDKLRNQLDIMRVGEPCEDFVSILAVDSTWSRPSIDLIIGRMAIIIAGYVVATPMGIGPYGISSVALRRSYGDDEARFDIDVELEAKIMEFSTALKKIGRDIDMVILDGSLYFSTIPEFFSPIEVVDTARARTLTSGTKLASIASAILIKFLRKARELGIPVVGVVKRVSSRFLLPRIAKLGLTDIEDILRKTNDKFLMSYTLEPREYLVLDSYLNTLKEYLSYLYRSSPRYVAKKVEKILEKLDECSKSNEELVTELCNYMDNTSVVFYRQANDALYPQAIRLDVYPKNLLDKVLNHIVYNTSHNSVPIPLDYIDRYVRIEASIIKKMYSLLRSYVDDSKASIAFGLTNPQKYYLFESSS</sequence>
<gene>
    <name evidence="2" type="ORF">ENT99_03040</name>
    <name evidence="3" type="ORF">ENU64_05100</name>
</gene>
<evidence type="ECO:0000259" key="1">
    <source>
        <dbReference type="SMART" id="SM00933"/>
    </source>
</evidence>
<dbReference type="Pfam" id="PF09376">
    <property type="entry name" value="NurA"/>
    <property type="match status" value="1"/>
</dbReference>
<protein>
    <submittedName>
        <fullName evidence="3">DNA double-strand break repair nuclease NurA</fullName>
    </submittedName>
</protein>
<name>A0A7J3MZA2_9CREN</name>
<accession>A0A7J3MZA2</accession>
<proteinExistence type="predicted"/>
<dbReference type="EMBL" id="DTAU01000050">
    <property type="protein sequence ID" value="HFQ78661.1"/>
    <property type="molecule type" value="Genomic_DNA"/>
</dbReference>
<organism evidence="3">
    <name type="scientific">Ignisphaera aggregans</name>
    <dbReference type="NCBI Taxonomy" id="334771"/>
    <lineage>
        <taxon>Archaea</taxon>
        <taxon>Thermoproteota</taxon>
        <taxon>Thermoprotei</taxon>
        <taxon>Desulfurococcales</taxon>
        <taxon>Desulfurococcaceae</taxon>
        <taxon>Ignisphaera</taxon>
    </lineage>
</organism>
<dbReference type="EMBL" id="DTDH01000150">
    <property type="protein sequence ID" value="HGT98789.1"/>
    <property type="molecule type" value="Genomic_DNA"/>
</dbReference>
<evidence type="ECO:0000313" key="2">
    <source>
        <dbReference type="EMBL" id="HFQ78661.1"/>
    </source>
</evidence>
<reference evidence="3" key="1">
    <citation type="journal article" date="2020" name="mSystems">
        <title>Genome- and Community-Level Interaction Insights into Carbon Utilization and Element Cycling Functions of Hydrothermarchaeota in Hydrothermal Sediment.</title>
        <authorList>
            <person name="Zhou Z."/>
            <person name="Liu Y."/>
            <person name="Xu W."/>
            <person name="Pan J."/>
            <person name="Luo Z.H."/>
            <person name="Li M."/>
        </authorList>
    </citation>
    <scope>NUCLEOTIDE SEQUENCE [LARGE SCALE GENOMIC DNA]</scope>
    <source>
        <strain evidence="2">SpSt-629</strain>
        <strain evidence="3">SpSt-688</strain>
    </source>
</reference>